<name>T2M3P4_HYDVU</name>
<organism evidence="9">
    <name type="scientific">Hydra vulgaris</name>
    <name type="common">Hydra</name>
    <name type="synonym">Hydra attenuata</name>
    <dbReference type="NCBI Taxonomy" id="6087"/>
    <lineage>
        <taxon>Eukaryota</taxon>
        <taxon>Metazoa</taxon>
        <taxon>Cnidaria</taxon>
        <taxon>Hydrozoa</taxon>
        <taxon>Hydroidolina</taxon>
        <taxon>Anthoathecata</taxon>
        <taxon>Aplanulata</taxon>
        <taxon>Hydridae</taxon>
        <taxon>Hydra</taxon>
    </lineage>
</organism>
<dbReference type="Gene3D" id="2.130.10.10">
    <property type="entry name" value="YVTN repeat-like/Quinoprotein amine dehydrogenase"/>
    <property type="match status" value="1"/>
</dbReference>
<evidence type="ECO:0000259" key="8">
    <source>
        <dbReference type="Pfam" id="PF23405"/>
    </source>
</evidence>
<dbReference type="InterPro" id="IPR015943">
    <property type="entry name" value="WD40/YVTN_repeat-like_dom_sf"/>
</dbReference>
<dbReference type="GO" id="GO:0034399">
    <property type="term" value="C:nuclear periphery"/>
    <property type="evidence" value="ECO:0007669"/>
    <property type="project" value="TreeGrafter"/>
</dbReference>
<evidence type="ECO:0000259" key="6">
    <source>
        <dbReference type="Pfam" id="PF12894"/>
    </source>
</evidence>
<dbReference type="InterPro" id="IPR024977">
    <property type="entry name" value="Apc4-like_WD40_dom"/>
</dbReference>
<evidence type="ECO:0000313" key="9">
    <source>
        <dbReference type="EMBL" id="CDG66666.1"/>
    </source>
</evidence>
<dbReference type="KEGG" id="hmg:100203849"/>
<dbReference type="GO" id="GO:0031145">
    <property type="term" value="P:anaphase-promoting complex-dependent catabolic process"/>
    <property type="evidence" value="ECO:0007669"/>
    <property type="project" value="InterPro"/>
</dbReference>
<evidence type="ECO:0000259" key="7">
    <source>
        <dbReference type="Pfam" id="PF12896"/>
    </source>
</evidence>
<dbReference type="PANTHER" id="PTHR13260">
    <property type="entry name" value="ANAPHASE PROMOTING COMPLEX SUBUNIT 4 APC4"/>
    <property type="match status" value="1"/>
</dbReference>
<evidence type="ECO:0000256" key="5">
    <source>
        <dbReference type="ARBA" id="ARBA00023306"/>
    </source>
</evidence>
<dbReference type="OrthoDB" id="2110451at2759"/>
<evidence type="ECO:0000256" key="1">
    <source>
        <dbReference type="ARBA" id="ARBA00016067"/>
    </source>
</evidence>
<dbReference type="EMBL" id="HAAD01000434">
    <property type="protein sequence ID" value="CDG66666.1"/>
    <property type="molecule type" value="mRNA"/>
</dbReference>
<feature type="domain" description="Anaphase-promoting complex subunit 4 C-terminal half WD40" evidence="8">
    <location>
        <begin position="584"/>
        <end position="721"/>
    </location>
</feature>
<feature type="domain" description="Anaphase-promoting complex subunit 4-like WD40" evidence="6">
    <location>
        <begin position="20"/>
        <end position="105"/>
    </location>
</feature>
<dbReference type="GO" id="GO:0070979">
    <property type="term" value="P:protein K11-linked ubiquitination"/>
    <property type="evidence" value="ECO:0007669"/>
    <property type="project" value="TreeGrafter"/>
</dbReference>
<proteinExistence type="evidence at transcript level"/>
<sequence length="742" mass="84970">MTSFRQICDKACNIEILHSEWSPMRDLIAVVLSNGDVRLHRLYWQKVWVMPGKTNKAAQVAWKPDGKLLAIGYEDGSVSLVEIEKALILNTVKCPCKVTSLRWSSQTKSKKYNEFSEKCVPFVEKDNLKLEFNNLNILINSSDNENEFMLTVGCENGEVFYYAEGIFLILSVNLNNNLFQNVIVLNTHVELSTGVLSVIFKGVESNSNALMKHLECTYLQQYSSKLFSEQSSDLFFLSRKLIKIITLIDKCEKVINRMKEVSDDVCFRINTKLEKLEEMLQGTGSSVVGVFTAAYTIGEASPEMETFLIQHFTIKGLKQISQSVHSSYLNLQAFINEELEVILQHLLFNIVELCGMEEMFDKFGLLCITDGITLKCLSILHQLMLKTRALLQAVCSDMNNFRIFFVWLISFMFTISDEENPIPFKQFTNDEFDVMLEFLEYRLLKVKKNNKYGYDLERVSQFFQPEVLDFPDDYSSNAWYNFISSNNLLKNSKLIIKPNSQATLVSLFNQLKDAFDVIFRSFKQYLSDSFSLKTSIKIFENHPDHPDYKKSCFPSTSFLQKENLILALVVACSCESNDLILLKIDANSLVNVHHCVIELDPDLNSSYTDDNYVILRNAQFYNFETITVVFEEFNSNDNSSSVIGQVALSKILNNKSIELTTDYSYCVLNTILELKQQQAIRGFISEQRYIEGFSSKFICVNGYSRKVCCLVAASGRRVCIFDMSSEDDIENDKNDDTSESQL</sequence>
<dbReference type="AlphaFoldDB" id="T2M3P4"/>
<protein>
    <recommendedName>
        <fullName evidence="1">Anaphase-promoting complex subunit 4</fullName>
    </recommendedName>
</protein>
<reference evidence="9" key="1">
    <citation type="journal article" date="2013" name="Genome Biol. Evol.">
        <title>Punctuated emergences of genetic and phenotypic innovations in eumetazoan, bilaterian, euteleostome, and hominidae ancestors.</title>
        <authorList>
            <person name="Wenger Y."/>
            <person name="Galliot B."/>
        </authorList>
    </citation>
    <scope>NUCLEOTIDE SEQUENCE</scope>
    <source>
        <tissue evidence="9">Whole animals</tissue>
    </source>
</reference>
<dbReference type="InterPro" id="IPR036322">
    <property type="entry name" value="WD40_repeat_dom_sf"/>
</dbReference>
<dbReference type="InterPro" id="IPR024790">
    <property type="entry name" value="APC4_long_dom"/>
</dbReference>
<dbReference type="InterPro" id="IPR024789">
    <property type="entry name" value="APC4"/>
</dbReference>
<keyword evidence="3" id="KW-0498">Mitosis</keyword>
<keyword evidence="2" id="KW-0132">Cell division</keyword>
<feature type="domain" description="Anaphase-promoting complex subunit 4 long" evidence="7">
    <location>
        <begin position="219"/>
        <end position="417"/>
    </location>
</feature>
<evidence type="ECO:0000256" key="2">
    <source>
        <dbReference type="ARBA" id="ARBA00022618"/>
    </source>
</evidence>
<dbReference type="GO" id="GO:0051301">
    <property type="term" value="P:cell division"/>
    <property type="evidence" value="ECO:0007669"/>
    <property type="project" value="UniProtKB-KW"/>
</dbReference>
<dbReference type="SUPFAM" id="SSF50978">
    <property type="entry name" value="WD40 repeat-like"/>
    <property type="match status" value="1"/>
</dbReference>
<evidence type="ECO:0000256" key="4">
    <source>
        <dbReference type="ARBA" id="ARBA00022786"/>
    </source>
</evidence>
<dbReference type="InterPro" id="IPR056358">
    <property type="entry name" value="APC4_C"/>
</dbReference>
<dbReference type="OMA" id="HCKLFVP"/>
<accession>T2M3P4</accession>
<dbReference type="Pfam" id="PF12896">
    <property type="entry name" value="ANAPC4"/>
    <property type="match status" value="1"/>
</dbReference>
<dbReference type="GO" id="GO:0005680">
    <property type="term" value="C:anaphase-promoting complex"/>
    <property type="evidence" value="ECO:0007669"/>
    <property type="project" value="InterPro"/>
</dbReference>
<dbReference type="Pfam" id="PF12894">
    <property type="entry name" value="ANAPC4_WD40"/>
    <property type="match status" value="1"/>
</dbReference>
<dbReference type="GeneID" id="100203849"/>
<dbReference type="Pfam" id="PF23405">
    <property type="entry name" value="WD40_APC4_C-half"/>
    <property type="match status" value="1"/>
</dbReference>
<gene>
    <name evidence="9" type="primary">ANAPC4</name>
</gene>
<keyword evidence="5" id="KW-0131">Cell cycle</keyword>
<keyword evidence="4" id="KW-0833">Ubl conjugation pathway</keyword>
<evidence type="ECO:0000256" key="3">
    <source>
        <dbReference type="ARBA" id="ARBA00022776"/>
    </source>
</evidence>
<dbReference type="PANTHER" id="PTHR13260:SF0">
    <property type="entry name" value="ANAPHASE-PROMOTING COMPLEX SUBUNIT 4"/>
    <property type="match status" value="1"/>
</dbReference>